<evidence type="ECO:0000313" key="2">
    <source>
        <dbReference type="Proteomes" id="UP000218288"/>
    </source>
</evidence>
<dbReference type="InterPro" id="IPR015813">
    <property type="entry name" value="Pyrv/PenolPyrv_kinase-like_dom"/>
</dbReference>
<organism evidence="1 2">
    <name type="scientific">Methylorubrum populi</name>
    <dbReference type="NCBI Taxonomy" id="223967"/>
    <lineage>
        <taxon>Bacteria</taxon>
        <taxon>Pseudomonadati</taxon>
        <taxon>Pseudomonadota</taxon>
        <taxon>Alphaproteobacteria</taxon>
        <taxon>Hyphomicrobiales</taxon>
        <taxon>Methylobacteriaceae</taxon>
        <taxon>Methylorubrum</taxon>
    </lineage>
</organism>
<protein>
    <submittedName>
        <fullName evidence="1">HpcH/HpaI aldolase</fullName>
    </submittedName>
</protein>
<dbReference type="AlphaFoldDB" id="A0A160PEM4"/>
<dbReference type="RefSeq" id="WP_096485253.1">
    <property type="nucleotide sequence ID" value="NZ_AP014809.1"/>
</dbReference>
<proteinExistence type="predicted"/>
<evidence type="ECO:0000313" key="1">
    <source>
        <dbReference type="EMBL" id="BAU91024.1"/>
    </source>
</evidence>
<accession>A0A160PEM4</accession>
<dbReference type="SUPFAM" id="SSF51621">
    <property type="entry name" value="Phosphoenolpyruvate/pyruvate domain"/>
    <property type="match status" value="1"/>
</dbReference>
<dbReference type="InterPro" id="IPR040442">
    <property type="entry name" value="Pyrv_kinase-like_dom_sf"/>
</dbReference>
<sequence>MSAPEPAGPGRDVIAAKSTADDRGPAAGAALVFEGASLVGAIADLRARRPGLAIYAALDGPDDPRLDGLMVERPDGVLLRDARSGRDVAALGGRLAVCEALAGLPDGATMILAAIGHPLGVLDARSFAGASPRLAGLGLDGTGPAAGLLEAGGLVRLAAAAAGVPVFERLTAGADRLPEGLAATSQDGFRWVVLRDPASGAARSREGAG</sequence>
<dbReference type="EMBL" id="AP014809">
    <property type="protein sequence ID" value="BAU91024.1"/>
    <property type="molecule type" value="Genomic_DNA"/>
</dbReference>
<dbReference type="OrthoDB" id="9800547at2"/>
<gene>
    <name evidence="1" type="ORF">MPPM_2419</name>
</gene>
<dbReference type="Proteomes" id="UP000218288">
    <property type="component" value="Chromosome"/>
</dbReference>
<dbReference type="Gene3D" id="3.20.20.60">
    <property type="entry name" value="Phosphoenolpyruvate-binding domains"/>
    <property type="match status" value="1"/>
</dbReference>
<dbReference type="GO" id="GO:0003824">
    <property type="term" value="F:catalytic activity"/>
    <property type="evidence" value="ECO:0007669"/>
    <property type="project" value="InterPro"/>
</dbReference>
<name>A0A160PEM4_9HYPH</name>
<reference evidence="1 2" key="1">
    <citation type="journal article" date="2016" name="Genome Announc.">
        <title>Complete Genome Sequence of Methylobacterium populi P-1M, Isolated from Pink-Pigmented Household Biofilm.</title>
        <authorList>
            <person name="Morohoshi T."/>
            <person name="Ikeda T."/>
        </authorList>
    </citation>
    <scope>NUCLEOTIDE SEQUENCE [LARGE SCALE GENOMIC DNA]</scope>
    <source>
        <strain evidence="1 2">P-1M</strain>
    </source>
</reference>